<comment type="caution">
    <text evidence="9">The sequence shown here is derived from an EMBL/GenBank/DDBJ whole genome shotgun (WGS) entry which is preliminary data.</text>
</comment>
<keyword evidence="4 6" id="KW-0472">Membrane</keyword>
<comment type="similarity">
    <text evidence="1">Belongs to the membrane fusion protein (MFP) (TC 8.A.1) family.</text>
</comment>
<feature type="domain" description="Multidrug resistance protein MdtA-like barrel-sandwich hybrid" evidence="7">
    <location>
        <begin position="45"/>
        <end position="187"/>
    </location>
</feature>
<dbReference type="RefSeq" id="WP_131833604.1">
    <property type="nucleotide sequence ID" value="NZ_SMFY01000001.1"/>
</dbReference>
<protein>
    <submittedName>
        <fullName evidence="9">RND family efflux transporter MFP subunit</fullName>
    </submittedName>
</protein>
<dbReference type="OrthoDB" id="9811754at2"/>
<evidence type="ECO:0000256" key="6">
    <source>
        <dbReference type="SAM" id="Phobius"/>
    </source>
</evidence>
<dbReference type="SUPFAM" id="SSF111369">
    <property type="entry name" value="HlyD-like secretion proteins"/>
    <property type="match status" value="1"/>
</dbReference>
<feature type="coiled-coil region" evidence="5">
    <location>
        <begin position="125"/>
        <end position="152"/>
    </location>
</feature>
<dbReference type="Pfam" id="PF25963">
    <property type="entry name" value="Beta-barrel_AAEA"/>
    <property type="match status" value="1"/>
</dbReference>
<keyword evidence="10" id="KW-1185">Reference proteome</keyword>
<dbReference type="PANTHER" id="PTHR30367">
    <property type="entry name" value="P-HYDROXYBENZOIC ACID EFFLUX PUMP SUBUNIT AAEA-RELATED"/>
    <property type="match status" value="1"/>
</dbReference>
<organism evidence="9 10">
    <name type="scientific">Ancylobacter aquaticus</name>
    <dbReference type="NCBI Taxonomy" id="100"/>
    <lineage>
        <taxon>Bacteria</taxon>
        <taxon>Pseudomonadati</taxon>
        <taxon>Pseudomonadota</taxon>
        <taxon>Alphaproteobacteria</taxon>
        <taxon>Hyphomicrobiales</taxon>
        <taxon>Xanthobacteraceae</taxon>
        <taxon>Ancylobacter</taxon>
    </lineage>
</organism>
<dbReference type="InterPro" id="IPR058625">
    <property type="entry name" value="MdtA-like_BSH"/>
</dbReference>
<dbReference type="InterPro" id="IPR006143">
    <property type="entry name" value="RND_pump_MFP"/>
</dbReference>
<dbReference type="NCBIfam" id="TIGR01730">
    <property type="entry name" value="RND_mfp"/>
    <property type="match status" value="1"/>
</dbReference>
<evidence type="ECO:0000259" key="7">
    <source>
        <dbReference type="Pfam" id="PF25917"/>
    </source>
</evidence>
<evidence type="ECO:0000256" key="1">
    <source>
        <dbReference type="ARBA" id="ARBA00009477"/>
    </source>
</evidence>
<dbReference type="Proteomes" id="UP000295030">
    <property type="component" value="Unassembled WGS sequence"/>
</dbReference>
<name>A0A4R1I9H3_ANCAQ</name>
<dbReference type="EMBL" id="SMFY01000001">
    <property type="protein sequence ID" value="TCK30250.1"/>
    <property type="molecule type" value="Genomic_DNA"/>
</dbReference>
<dbReference type="InterPro" id="IPR058634">
    <property type="entry name" value="AaeA-lik-b-barrel"/>
</dbReference>
<dbReference type="Gene3D" id="2.40.30.170">
    <property type="match status" value="1"/>
</dbReference>
<dbReference type="Gene3D" id="2.40.50.100">
    <property type="match status" value="1"/>
</dbReference>
<keyword evidence="5" id="KW-0175">Coiled coil</keyword>
<evidence type="ECO:0000259" key="8">
    <source>
        <dbReference type="Pfam" id="PF25963"/>
    </source>
</evidence>
<keyword evidence="3 6" id="KW-1133">Transmembrane helix</keyword>
<feature type="domain" description="p-hydroxybenzoic acid efflux pump subunit AaeA-like beta-barrel" evidence="8">
    <location>
        <begin position="191"/>
        <end position="283"/>
    </location>
</feature>
<dbReference type="PANTHER" id="PTHR30367:SF12">
    <property type="entry name" value="P-HYDROXYBENZOIC ACID EFFLUX PUMP SUBUNIT AAEA"/>
    <property type="match status" value="1"/>
</dbReference>
<gene>
    <name evidence="9" type="ORF">EV667_0338</name>
</gene>
<dbReference type="GO" id="GO:0022857">
    <property type="term" value="F:transmembrane transporter activity"/>
    <property type="evidence" value="ECO:0007669"/>
    <property type="project" value="InterPro"/>
</dbReference>
<evidence type="ECO:0000256" key="4">
    <source>
        <dbReference type="ARBA" id="ARBA00023136"/>
    </source>
</evidence>
<dbReference type="Pfam" id="PF25917">
    <property type="entry name" value="BSH_RND"/>
    <property type="match status" value="1"/>
</dbReference>
<evidence type="ECO:0000256" key="3">
    <source>
        <dbReference type="ARBA" id="ARBA00022989"/>
    </source>
</evidence>
<proteinExistence type="inferred from homology"/>
<evidence type="ECO:0000313" key="10">
    <source>
        <dbReference type="Proteomes" id="UP000295030"/>
    </source>
</evidence>
<sequence>MNIGPALRVGVTLVATGAAVFVGWRLWLYYTVSPWTRDARVLAQVVEIAPDVSGLVDAVNVGDNQFVQKGDVLFVIDQERFTAALRQAQANVELKQQALTYARDTARRDANLERADAAAIAAQTVEFTASTAAEAQAELDAAQAALTTAQINLDRSRVRAPTDGYITNFNVDAGDYARVGDGMLALVDSHSFYVYAYFMETKLPAIREGDPARVELMAGGVVIDGVVEGLSRAIAIPGEGLLAQVNPNFDWIRLAQRIPVRIKLGPLPPEVRLVSGLSATVVVRPKAR</sequence>
<feature type="transmembrane region" description="Helical" evidence="6">
    <location>
        <begin position="6"/>
        <end position="27"/>
    </location>
</feature>
<evidence type="ECO:0000256" key="2">
    <source>
        <dbReference type="ARBA" id="ARBA00022692"/>
    </source>
</evidence>
<evidence type="ECO:0000313" key="9">
    <source>
        <dbReference type="EMBL" id="TCK30250.1"/>
    </source>
</evidence>
<dbReference type="GO" id="GO:0016020">
    <property type="term" value="C:membrane"/>
    <property type="evidence" value="ECO:0007669"/>
    <property type="project" value="InterPro"/>
</dbReference>
<reference evidence="9 10" key="1">
    <citation type="submission" date="2019-03" db="EMBL/GenBank/DDBJ databases">
        <title>Genomic Encyclopedia of Type Strains, Phase IV (KMG-IV): sequencing the most valuable type-strain genomes for metagenomic binning, comparative biology and taxonomic classification.</title>
        <authorList>
            <person name="Goeker M."/>
        </authorList>
    </citation>
    <scope>NUCLEOTIDE SEQUENCE [LARGE SCALE GENOMIC DNA]</scope>
    <source>
        <strain evidence="9 10">DSM 101</strain>
    </source>
</reference>
<dbReference type="Gene3D" id="1.10.287.470">
    <property type="entry name" value="Helix hairpin bin"/>
    <property type="match status" value="1"/>
</dbReference>
<dbReference type="AlphaFoldDB" id="A0A4R1I9H3"/>
<evidence type="ECO:0000256" key="5">
    <source>
        <dbReference type="SAM" id="Coils"/>
    </source>
</evidence>
<accession>A0A4R1I9H3</accession>
<keyword evidence="2 6" id="KW-0812">Transmembrane</keyword>
<dbReference type="InterPro" id="IPR050393">
    <property type="entry name" value="MFP_Efflux_Pump"/>
</dbReference>